<gene>
    <name evidence="3" type="ORF">GU90_00745</name>
</gene>
<dbReference type="InterPro" id="IPR000551">
    <property type="entry name" value="MerR-type_HTH_dom"/>
</dbReference>
<dbReference type="Gene3D" id="1.10.1660.10">
    <property type="match status" value="1"/>
</dbReference>
<dbReference type="PANTHER" id="PTHR30204">
    <property type="entry name" value="REDOX-CYCLING DRUG-SENSING TRANSCRIPTIONAL ACTIVATOR SOXR"/>
    <property type="match status" value="1"/>
</dbReference>
<dbReference type="InterPro" id="IPR047057">
    <property type="entry name" value="MerR_fam"/>
</dbReference>
<dbReference type="GO" id="GO:0003677">
    <property type="term" value="F:DNA binding"/>
    <property type="evidence" value="ECO:0007669"/>
    <property type="project" value="UniProtKB-KW"/>
</dbReference>
<dbReference type="GO" id="GO:0003700">
    <property type="term" value="F:DNA-binding transcription factor activity"/>
    <property type="evidence" value="ECO:0007669"/>
    <property type="project" value="InterPro"/>
</dbReference>
<proteinExistence type="predicted"/>
<dbReference type="InterPro" id="IPR009061">
    <property type="entry name" value="DNA-bd_dom_put_sf"/>
</dbReference>
<evidence type="ECO:0000313" key="4">
    <source>
        <dbReference type="Proteomes" id="UP000031419"/>
    </source>
</evidence>
<dbReference type="Proteomes" id="UP000031419">
    <property type="component" value="Unassembled WGS sequence"/>
</dbReference>
<evidence type="ECO:0000259" key="2">
    <source>
        <dbReference type="PROSITE" id="PS50937"/>
    </source>
</evidence>
<accession>A0A073B377</accession>
<sequence>MAEYRIDDLARAAGTTVRNVRVYQDRGLLPPPRRQGRAAIYSDAHLVRLRVIINMLERGYAFAQIKEMITAWENGRSLGDVLGLEEAVGAPWAEEAARAITLSELRELFGKQLTPDNITRSVKLGLLERRGRRFVAPSPKLLEAGAELVSLGVPLGEVLDLAEQLQHDVDHVAGLLVEVVRKHVLARAEEMPEEEEIPYYAKVVQRLRPLVMSALSAAAARSAERVIPEILGDRLIKQLEQNRGPAQQF</sequence>
<dbReference type="CDD" id="cd04778">
    <property type="entry name" value="HTH_MerR-like_sg2"/>
    <property type="match status" value="1"/>
</dbReference>
<dbReference type="RefSeq" id="WP_029721816.1">
    <property type="nucleotide sequence ID" value="NZ_JAJUIW010000019.1"/>
</dbReference>
<dbReference type="PROSITE" id="PS50937">
    <property type="entry name" value="HTH_MERR_2"/>
    <property type="match status" value="1"/>
</dbReference>
<keyword evidence="1" id="KW-0238">DNA-binding</keyword>
<dbReference type="AlphaFoldDB" id="A0A073B377"/>
<dbReference type="OrthoDB" id="3830374at2"/>
<dbReference type="SUPFAM" id="SSF46955">
    <property type="entry name" value="Putative DNA-binding domain"/>
    <property type="match status" value="1"/>
</dbReference>
<reference evidence="3 4" key="1">
    <citation type="submission" date="2014-06" db="EMBL/GenBank/DDBJ databases">
        <title>Saccharopolyspora rectivirgula DSM-43113 Genome sequencing.</title>
        <authorList>
            <person name="Barrera C."/>
            <person name="Millon L."/>
            <person name="Rognon B."/>
            <person name="Zaugg C."/>
            <person name="Monod M."/>
        </authorList>
    </citation>
    <scope>NUCLEOTIDE SEQUENCE [LARGE SCALE GENOMIC DNA]</scope>
    <source>
        <strain evidence="3 4">DSM 43113</strain>
    </source>
</reference>
<name>A0A073B377_9PSEU</name>
<dbReference type="PRINTS" id="PR00040">
    <property type="entry name" value="HTHMERR"/>
</dbReference>
<keyword evidence="4" id="KW-1185">Reference proteome</keyword>
<dbReference type="Pfam" id="PF13411">
    <property type="entry name" value="MerR_1"/>
    <property type="match status" value="1"/>
</dbReference>
<dbReference type="EMBL" id="JNVU01000003">
    <property type="protein sequence ID" value="KEI46065.1"/>
    <property type="molecule type" value="Genomic_DNA"/>
</dbReference>
<comment type="caution">
    <text evidence="3">The sequence shown here is derived from an EMBL/GenBank/DDBJ whole genome shotgun (WGS) entry which is preliminary data.</text>
</comment>
<dbReference type="eggNOG" id="COG0789">
    <property type="taxonomic scope" value="Bacteria"/>
</dbReference>
<dbReference type="SMART" id="SM00422">
    <property type="entry name" value="HTH_MERR"/>
    <property type="match status" value="1"/>
</dbReference>
<dbReference type="PANTHER" id="PTHR30204:SF93">
    <property type="entry name" value="HTH MERR-TYPE DOMAIN-CONTAINING PROTEIN"/>
    <property type="match status" value="1"/>
</dbReference>
<feature type="domain" description="HTH merR-type" evidence="2">
    <location>
        <begin position="3"/>
        <end position="71"/>
    </location>
</feature>
<organism evidence="3 4">
    <name type="scientific">Saccharopolyspora rectivirgula</name>
    <dbReference type="NCBI Taxonomy" id="28042"/>
    <lineage>
        <taxon>Bacteria</taxon>
        <taxon>Bacillati</taxon>
        <taxon>Actinomycetota</taxon>
        <taxon>Actinomycetes</taxon>
        <taxon>Pseudonocardiales</taxon>
        <taxon>Pseudonocardiaceae</taxon>
        <taxon>Saccharopolyspora</taxon>
    </lineage>
</organism>
<evidence type="ECO:0000256" key="1">
    <source>
        <dbReference type="ARBA" id="ARBA00023125"/>
    </source>
</evidence>
<evidence type="ECO:0000313" key="3">
    <source>
        <dbReference type="EMBL" id="KEI46065.1"/>
    </source>
</evidence>
<protein>
    <submittedName>
        <fullName evidence="3">MerR family transcriptional regulator</fullName>
    </submittedName>
</protein>
<dbReference type="STRING" id="28042.GU90_00745"/>